<dbReference type="InterPro" id="IPR012340">
    <property type="entry name" value="NA-bd_OB-fold"/>
</dbReference>
<organism evidence="14 15">
    <name type="scientific">Porphyromonas endodontalis (strain ATCC 35406 / DSM 24491 / JCM 8526 / CCUG 16442 / BCRC 14492 / NCTC 13058 / HG 370)</name>
    <name type="common">Bacteroides endodontalis</name>
    <dbReference type="NCBI Taxonomy" id="553175"/>
    <lineage>
        <taxon>Bacteria</taxon>
        <taxon>Pseudomonadati</taxon>
        <taxon>Bacteroidota</taxon>
        <taxon>Bacteroidia</taxon>
        <taxon>Bacteroidales</taxon>
        <taxon>Porphyromonadaceae</taxon>
        <taxon>Porphyromonas</taxon>
    </lineage>
</organism>
<dbReference type="NCBIfam" id="NF005932">
    <property type="entry name" value="PRK07956.1"/>
    <property type="match status" value="1"/>
</dbReference>
<evidence type="ECO:0000256" key="2">
    <source>
        <dbReference type="ARBA" id="ARBA00022598"/>
    </source>
</evidence>
<feature type="active site" description="N6-AMP-lysine intermediate" evidence="11">
    <location>
        <position position="112"/>
    </location>
</feature>
<feature type="binding site" evidence="11">
    <location>
        <position position="133"/>
    </location>
    <ligand>
        <name>NAD(+)</name>
        <dbReference type="ChEBI" id="CHEBI:57540"/>
    </ligand>
</feature>
<reference evidence="14 15" key="1">
    <citation type="submission" date="2009-04" db="EMBL/GenBank/DDBJ databases">
        <authorList>
            <person name="Sebastian Y."/>
            <person name="Madupu R."/>
            <person name="Durkin A.S."/>
            <person name="Torralba M."/>
            <person name="Methe B."/>
            <person name="Sutton G.G."/>
            <person name="Strausberg R.L."/>
            <person name="Nelson K.E."/>
        </authorList>
    </citation>
    <scope>NUCLEOTIDE SEQUENCE [LARGE SCALE GENOMIC DNA]</scope>
    <source>
        <strain evidence="15">ATCC 35406 / BCRC 14492 / JCM 8526 / NCTC 13058 / HG 370</strain>
    </source>
</reference>
<dbReference type="GO" id="GO:0006281">
    <property type="term" value="P:DNA repair"/>
    <property type="evidence" value="ECO:0007669"/>
    <property type="project" value="UniProtKB-KW"/>
</dbReference>
<evidence type="ECO:0000256" key="1">
    <source>
        <dbReference type="ARBA" id="ARBA00004067"/>
    </source>
</evidence>
<keyword evidence="3 11" id="KW-0235">DNA replication</keyword>
<name>C3JBL6_POREA</name>
<evidence type="ECO:0000259" key="13">
    <source>
        <dbReference type="PROSITE" id="PS50172"/>
    </source>
</evidence>
<dbReference type="Gene3D" id="1.10.150.20">
    <property type="entry name" value="5' to 3' exonuclease, C-terminal subdomain"/>
    <property type="match status" value="2"/>
</dbReference>
<comment type="caution">
    <text evidence="14">The sequence shown here is derived from an EMBL/GenBank/DDBJ whole genome shotgun (WGS) entry which is preliminary data.</text>
</comment>
<feature type="binding site" evidence="11">
    <location>
        <begin position="81"/>
        <end position="82"/>
    </location>
    <ligand>
        <name>NAD(+)</name>
        <dbReference type="ChEBI" id="CHEBI:57540"/>
    </ligand>
</feature>
<dbReference type="HAMAP" id="MF_01588">
    <property type="entry name" value="DNA_ligase_A"/>
    <property type="match status" value="1"/>
</dbReference>
<dbReference type="EC" id="6.5.1.2" evidence="11 12"/>
<keyword evidence="9 11" id="KW-0234">DNA repair</keyword>
<dbReference type="Gene3D" id="2.40.50.140">
    <property type="entry name" value="Nucleic acid-binding proteins"/>
    <property type="match status" value="1"/>
</dbReference>
<dbReference type="InterPro" id="IPR013840">
    <property type="entry name" value="DNAligase_N"/>
</dbReference>
<feature type="binding site" evidence="11">
    <location>
        <position position="421"/>
    </location>
    <ligand>
        <name>Zn(2+)</name>
        <dbReference type="ChEBI" id="CHEBI:29105"/>
    </ligand>
</feature>
<dbReference type="NCBIfam" id="TIGR00575">
    <property type="entry name" value="dnlj"/>
    <property type="match status" value="1"/>
</dbReference>
<dbReference type="Gene3D" id="3.40.50.10190">
    <property type="entry name" value="BRCT domain"/>
    <property type="match status" value="1"/>
</dbReference>
<evidence type="ECO:0000256" key="12">
    <source>
        <dbReference type="RuleBase" id="RU000618"/>
    </source>
</evidence>
<dbReference type="RefSeq" id="WP_004334067.1">
    <property type="nucleotide sequence ID" value="NZ_ACNN01000026.1"/>
</dbReference>
<feature type="binding site" evidence="11">
    <location>
        <position position="427"/>
    </location>
    <ligand>
        <name>Zn(2+)</name>
        <dbReference type="ChEBI" id="CHEBI:29105"/>
    </ligand>
</feature>
<comment type="catalytic activity">
    <reaction evidence="10 11 12">
        <text>NAD(+) + (deoxyribonucleotide)n-3'-hydroxyl + 5'-phospho-(deoxyribonucleotide)m = (deoxyribonucleotide)n+m + AMP + beta-nicotinamide D-nucleotide.</text>
        <dbReference type="EC" id="6.5.1.2"/>
    </reaction>
</comment>
<keyword evidence="11" id="KW-0464">Manganese</keyword>
<dbReference type="GeneID" id="93366049"/>
<keyword evidence="2 11" id="KW-0436">Ligase</keyword>
<dbReference type="GO" id="GO:0003911">
    <property type="term" value="F:DNA ligase (NAD+) activity"/>
    <property type="evidence" value="ECO:0007669"/>
    <property type="project" value="UniProtKB-UniRule"/>
</dbReference>
<proteinExistence type="inferred from homology"/>
<dbReference type="FunFam" id="3.30.470.30:FF:000001">
    <property type="entry name" value="DNA ligase"/>
    <property type="match status" value="1"/>
</dbReference>
<dbReference type="SUPFAM" id="SSF50249">
    <property type="entry name" value="Nucleic acid-binding proteins"/>
    <property type="match status" value="1"/>
</dbReference>
<evidence type="ECO:0000313" key="14">
    <source>
        <dbReference type="EMBL" id="EEN82315.1"/>
    </source>
</evidence>
<dbReference type="FunFam" id="1.10.287.610:FF:000002">
    <property type="entry name" value="DNA ligase"/>
    <property type="match status" value="1"/>
</dbReference>
<feature type="binding site" evidence="11">
    <location>
        <position position="170"/>
    </location>
    <ligand>
        <name>NAD(+)</name>
        <dbReference type="ChEBI" id="CHEBI:57540"/>
    </ligand>
</feature>
<feature type="binding site" evidence="11">
    <location>
        <position position="406"/>
    </location>
    <ligand>
        <name>Zn(2+)</name>
        <dbReference type="ChEBI" id="CHEBI:29105"/>
    </ligand>
</feature>
<dbReference type="Gene3D" id="1.10.287.610">
    <property type="entry name" value="Helix hairpin bin"/>
    <property type="match status" value="1"/>
</dbReference>
<dbReference type="Pfam" id="PF00533">
    <property type="entry name" value="BRCT"/>
    <property type="match status" value="1"/>
</dbReference>
<keyword evidence="5 11" id="KW-0227">DNA damage</keyword>
<dbReference type="InterPro" id="IPR001679">
    <property type="entry name" value="DNA_ligase"/>
</dbReference>
<feature type="domain" description="BRCT" evidence="13">
    <location>
        <begin position="588"/>
        <end position="659"/>
    </location>
</feature>
<dbReference type="InterPro" id="IPR004150">
    <property type="entry name" value="NAD_DNA_ligase_OB"/>
</dbReference>
<dbReference type="Pfam" id="PF22745">
    <property type="entry name" value="Nlig-Ia"/>
    <property type="match status" value="1"/>
</dbReference>
<dbReference type="GO" id="GO:0005829">
    <property type="term" value="C:cytosol"/>
    <property type="evidence" value="ECO:0007669"/>
    <property type="project" value="TreeGrafter"/>
</dbReference>
<dbReference type="Proteomes" id="UP000004295">
    <property type="component" value="Unassembled WGS sequence"/>
</dbReference>
<dbReference type="InterPro" id="IPR013839">
    <property type="entry name" value="DNAligase_adenylation"/>
</dbReference>
<keyword evidence="6 11" id="KW-0862">Zinc</keyword>
<dbReference type="InterPro" id="IPR033136">
    <property type="entry name" value="DNA_ligase_CS"/>
</dbReference>
<comment type="similarity">
    <text evidence="11">Belongs to the NAD-dependent DNA ligase family. LigA subfamily.</text>
</comment>
<dbReference type="SUPFAM" id="SSF56091">
    <property type="entry name" value="DNA ligase/mRNA capping enzyme, catalytic domain"/>
    <property type="match status" value="1"/>
</dbReference>
<keyword evidence="8 11" id="KW-0520">NAD</keyword>
<dbReference type="SUPFAM" id="SSF52113">
    <property type="entry name" value="BRCT domain"/>
    <property type="match status" value="1"/>
</dbReference>
<feature type="binding site" evidence="11">
    <location>
        <position position="110"/>
    </location>
    <ligand>
        <name>NAD(+)</name>
        <dbReference type="ChEBI" id="CHEBI:57540"/>
    </ligand>
</feature>
<keyword evidence="15" id="KW-1185">Reference proteome</keyword>
<sequence>MPGVEERIEQLRSEIEQHNYRYYVLSTPLISDVEFDRLMQQLIDLEAQHPELITPTSPTQRVGSDRNPSFVSVRHSVPMLSLSNTYNYDEVREFWHRLHSGNGSLTLDCELKFDGLSIAVVYLNGELSQAITRGDGIEGDDVTNNIRTIRSIPLRLLGENIPPRVEVRGEILLPYDEFERINSQRLAEGKDPFANPRNAASGTLKQLDTSVVSERRLDAFFYYLLVNGLDIDSHAERLHLAKSWGIKVSDYSAQCSTLEDIYAFIDHWDTARRSLPFATDGIVLKVDSLALQQTIGFTAKGPRWAIAYKYQPERASTQLIDVSYQVGRTGIITPVANLAPILISGTVVRRATLHNADFILSLDLHQKDYVYVEKGGEIIPKIAGVDKSLRQSDALPIVFPSTCPDCGTTLIKAEGEVGYFCPNKLGCPMQIKGSIEHYTQRKAADITIGPETIDALYSRGFVKSICDLYRLTADDILSLDGFKECATGNLLGSIEQSKSRPFPAILFGLGIRYVGENVAKILTRTFNSIETLMEASQEELQTIDGIGERIAESIVSFFADERNQKIIAALKEFGVTLSNPVEEGISEAISRPLEGKSIVISGTFSQHTRDEYTQIIEQLGGKKVSSISQKTSFILAGEDMGPSKREKALSLGIPLLSEDEFLALVDLPNTK</sequence>
<dbReference type="Gene3D" id="6.20.10.30">
    <property type="match status" value="1"/>
</dbReference>
<dbReference type="InterPro" id="IPR010994">
    <property type="entry name" value="RuvA_2-like"/>
</dbReference>
<dbReference type="PROSITE" id="PS01056">
    <property type="entry name" value="DNA_LIGASE_N2"/>
    <property type="match status" value="1"/>
</dbReference>
<dbReference type="GO" id="GO:0006260">
    <property type="term" value="P:DNA replication"/>
    <property type="evidence" value="ECO:0007669"/>
    <property type="project" value="UniProtKB-KW"/>
</dbReference>
<keyword evidence="7 11" id="KW-0460">Magnesium</keyword>
<feature type="binding site" evidence="11">
    <location>
        <position position="285"/>
    </location>
    <ligand>
        <name>NAD(+)</name>
        <dbReference type="ChEBI" id="CHEBI:57540"/>
    </ligand>
</feature>
<feature type="binding site" evidence="11">
    <location>
        <position position="309"/>
    </location>
    <ligand>
        <name>NAD(+)</name>
        <dbReference type="ChEBI" id="CHEBI:57540"/>
    </ligand>
</feature>
<evidence type="ECO:0000313" key="15">
    <source>
        <dbReference type="Proteomes" id="UP000004295"/>
    </source>
</evidence>
<dbReference type="Gene3D" id="3.30.470.30">
    <property type="entry name" value="DNA ligase/mRNA capping enzyme"/>
    <property type="match status" value="1"/>
</dbReference>
<gene>
    <name evidence="11 14" type="primary">ligA</name>
    <name evidence="14" type="ORF">POREN0001_1750</name>
</gene>
<dbReference type="EMBL" id="ACNN01000026">
    <property type="protein sequence ID" value="EEN82315.1"/>
    <property type="molecule type" value="Genomic_DNA"/>
</dbReference>
<dbReference type="CDD" id="cd00114">
    <property type="entry name" value="LIGANc"/>
    <property type="match status" value="1"/>
</dbReference>
<dbReference type="FunFam" id="1.10.150.20:FF:000006">
    <property type="entry name" value="DNA ligase"/>
    <property type="match status" value="1"/>
</dbReference>
<dbReference type="InterPro" id="IPR001357">
    <property type="entry name" value="BRCT_dom"/>
</dbReference>
<evidence type="ECO:0000256" key="8">
    <source>
        <dbReference type="ARBA" id="ARBA00023027"/>
    </source>
</evidence>
<feature type="binding site" evidence="11">
    <location>
        <position position="403"/>
    </location>
    <ligand>
        <name>Zn(2+)</name>
        <dbReference type="ChEBI" id="CHEBI:29105"/>
    </ligand>
</feature>
<dbReference type="PROSITE" id="PS01055">
    <property type="entry name" value="DNA_LIGASE_N1"/>
    <property type="match status" value="1"/>
</dbReference>
<evidence type="ECO:0000256" key="3">
    <source>
        <dbReference type="ARBA" id="ARBA00022705"/>
    </source>
</evidence>
<dbReference type="PIRSF" id="PIRSF001604">
    <property type="entry name" value="LigA"/>
    <property type="match status" value="1"/>
</dbReference>
<evidence type="ECO:0000256" key="6">
    <source>
        <dbReference type="ARBA" id="ARBA00022833"/>
    </source>
</evidence>
<evidence type="ECO:0000256" key="4">
    <source>
        <dbReference type="ARBA" id="ARBA00022723"/>
    </source>
</evidence>
<dbReference type="Pfam" id="PF12826">
    <property type="entry name" value="HHH_2"/>
    <property type="match status" value="1"/>
</dbReference>
<keyword evidence="4 11" id="KW-0479">Metal-binding</keyword>
<dbReference type="Pfam" id="PF01653">
    <property type="entry name" value="DNA_ligase_aden"/>
    <property type="match status" value="1"/>
</dbReference>
<dbReference type="PANTHER" id="PTHR23389">
    <property type="entry name" value="CHROMOSOME TRANSMISSION FIDELITY FACTOR 18"/>
    <property type="match status" value="1"/>
</dbReference>
<evidence type="ECO:0000256" key="10">
    <source>
        <dbReference type="ARBA" id="ARBA00034005"/>
    </source>
</evidence>
<dbReference type="PROSITE" id="PS50172">
    <property type="entry name" value="BRCT"/>
    <property type="match status" value="1"/>
</dbReference>
<protein>
    <recommendedName>
        <fullName evidence="11 12">DNA ligase</fullName>
        <ecNumber evidence="11 12">6.5.1.2</ecNumber>
    </recommendedName>
    <alternativeName>
        <fullName evidence="11">Polydeoxyribonucleotide synthase [NAD(+)]</fullName>
    </alternativeName>
</protein>
<dbReference type="Pfam" id="PF03120">
    <property type="entry name" value="OB_DNA_ligase"/>
    <property type="match status" value="1"/>
</dbReference>
<evidence type="ECO:0000256" key="9">
    <source>
        <dbReference type="ARBA" id="ARBA00023204"/>
    </source>
</evidence>
<evidence type="ECO:0000256" key="5">
    <source>
        <dbReference type="ARBA" id="ARBA00022763"/>
    </source>
</evidence>
<comment type="cofactor">
    <cofactor evidence="11">
        <name>Mg(2+)</name>
        <dbReference type="ChEBI" id="CHEBI:18420"/>
    </cofactor>
    <cofactor evidence="11">
        <name>Mn(2+)</name>
        <dbReference type="ChEBI" id="CHEBI:29035"/>
    </cofactor>
</comment>
<dbReference type="CDD" id="cd17748">
    <property type="entry name" value="BRCT_DNA_ligase_like"/>
    <property type="match status" value="1"/>
</dbReference>
<dbReference type="InterPro" id="IPR004149">
    <property type="entry name" value="Znf_DNAligase_C4"/>
</dbReference>
<accession>C3JBL6</accession>
<dbReference type="PANTHER" id="PTHR23389:SF9">
    <property type="entry name" value="DNA LIGASE"/>
    <property type="match status" value="1"/>
</dbReference>
<dbReference type="AlphaFoldDB" id="C3JBL6"/>
<dbReference type="STRING" id="553175.POREN0001_1750"/>
<dbReference type="SUPFAM" id="SSF47781">
    <property type="entry name" value="RuvA domain 2-like"/>
    <property type="match status" value="1"/>
</dbReference>
<evidence type="ECO:0000256" key="7">
    <source>
        <dbReference type="ARBA" id="ARBA00022842"/>
    </source>
</evidence>
<dbReference type="SMART" id="SM00292">
    <property type="entry name" value="BRCT"/>
    <property type="match status" value="1"/>
</dbReference>
<dbReference type="GO" id="GO:0046872">
    <property type="term" value="F:metal ion binding"/>
    <property type="evidence" value="ECO:0007669"/>
    <property type="project" value="UniProtKB-KW"/>
</dbReference>
<evidence type="ECO:0000256" key="11">
    <source>
        <dbReference type="HAMAP-Rule" id="MF_01588"/>
    </source>
</evidence>
<dbReference type="eggNOG" id="COG0272">
    <property type="taxonomic scope" value="Bacteria"/>
</dbReference>
<feature type="binding site" evidence="11">
    <location>
        <begin position="32"/>
        <end position="36"/>
    </location>
    <ligand>
        <name>NAD(+)</name>
        <dbReference type="ChEBI" id="CHEBI:57540"/>
    </ligand>
</feature>
<comment type="function">
    <text evidence="1 11">DNA ligase that catalyzes the formation of phosphodiester linkages between 5'-phosphoryl and 3'-hydroxyl groups in double-stranded DNA using NAD as a coenzyme and as the energy source for the reaction. It is essential for DNA replication and repair of damaged DNA.</text>
</comment>
<dbReference type="InterPro" id="IPR018239">
    <property type="entry name" value="DNA_ligase_AS"/>
</dbReference>
<dbReference type="InterPro" id="IPR036420">
    <property type="entry name" value="BRCT_dom_sf"/>
</dbReference>
<dbReference type="SMART" id="SM00532">
    <property type="entry name" value="LIGANc"/>
    <property type="match status" value="1"/>
</dbReference>
<dbReference type="Pfam" id="PF03119">
    <property type="entry name" value="DNA_ligase_ZBD"/>
    <property type="match status" value="1"/>
</dbReference>
<dbReference type="InterPro" id="IPR041663">
    <property type="entry name" value="DisA/LigA_HHH"/>
</dbReference>